<comment type="caution">
    <text evidence="3">The sequence shown here is derived from an EMBL/GenBank/DDBJ whole genome shotgun (WGS) entry which is preliminary data.</text>
</comment>
<feature type="region of interest" description="Disordered" evidence="1">
    <location>
        <begin position="18"/>
        <end position="47"/>
    </location>
</feature>
<feature type="domain" description="Transposase IS4-like" evidence="2">
    <location>
        <begin position="199"/>
        <end position="402"/>
    </location>
</feature>
<dbReference type="GO" id="GO:0003677">
    <property type="term" value="F:DNA binding"/>
    <property type="evidence" value="ECO:0007669"/>
    <property type="project" value="InterPro"/>
</dbReference>
<evidence type="ECO:0000256" key="1">
    <source>
        <dbReference type="SAM" id="MobiDB-lite"/>
    </source>
</evidence>
<evidence type="ECO:0000313" key="3">
    <source>
        <dbReference type="EMBL" id="OLR54769.1"/>
    </source>
</evidence>
<dbReference type="AlphaFoldDB" id="A0A1Q9JF00"/>
<accession>A0A1Q9JF00</accession>
<protein>
    <submittedName>
        <fullName evidence="3">Transposase</fullName>
    </submittedName>
</protein>
<dbReference type="EMBL" id="MJIE01000001">
    <property type="protein sequence ID" value="OLR56314.1"/>
    <property type="molecule type" value="Genomic_DNA"/>
</dbReference>
<feature type="region of interest" description="Disordered" evidence="1">
    <location>
        <begin position="484"/>
        <end position="527"/>
    </location>
</feature>
<sequence>MPVPAEIRAVPRPVNTVVDDNGGDGPKRYAVRQRGSSKYVPGGNPQPKNGKVIGHIIDYKFVPLPEKDPGADLPDMLSYGASALVKSVTADLKEDLLAVYDASDVYAMMSLATLRVIKPAITADRARTHYLRTFVCKDYPGAAMSRNSIGSLLQRIGMNGSRRRQFYQLRMKATAADHHIAIDGMLKQDNSKVNDLSAYSRKARVRGICEVSVLYAYDIERMEPVCAEVFPGNSIDASSYPAFIRDNDIRKGIIVADKGFPPSKIKEELQERPDLHFLTPIKRNDTRISSNDMLAFEGVLSGIDAHVVYKKKQIKGGRYLYAFKDARKASAEEASYLANAQKKGTFSPEKYARKQATFGVIVLESDQDLEPKAAYLCYEDRWLLEMVFNRYKSDECLDHTDVQGDFSVIGSEFINFISTVATCRIIRKAQNAGLLEKISYGELMDDLASAWRKADAPEEPATDDGYWVHTLQLVFDELEALGLSRPVPKPAPKKRGRKPKPKDETEPKPKRKRGRPRKDSTPSAGTV</sequence>
<dbReference type="Pfam" id="PF01609">
    <property type="entry name" value="DDE_Tnp_1"/>
    <property type="match status" value="1"/>
</dbReference>
<dbReference type="RefSeq" id="WP_075711788.1">
    <property type="nucleotide sequence ID" value="NZ_MJIE01000001.1"/>
</dbReference>
<evidence type="ECO:0000313" key="4">
    <source>
        <dbReference type="EMBL" id="OLR56314.1"/>
    </source>
</evidence>
<proteinExistence type="predicted"/>
<dbReference type="GO" id="GO:0006313">
    <property type="term" value="P:DNA transposition"/>
    <property type="evidence" value="ECO:0007669"/>
    <property type="project" value="InterPro"/>
</dbReference>
<dbReference type="STRING" id="1261640.BHK98_00900"/>
<dbReference type="Proteomes" id="UP000187404">
    <property type="component" value="Unassembled WGS sequence"/>
</dbReference>
<name>A0A1Q9JF00_9FIRM</name>
<dbReference type="OrthoDB" id="2012322at2"/>
<dbReference type="EMBL" id="MJIE01000001">
    <property type="protein sequence ID" value="OLR54769.1"/>
    <property type="molecule type" value="Genomic_DNA"/>
</dbReference>
<evidence type="ECO:0000313" key="5">
    <source>
        <dbReference type="Proteomes" id="UP000187404"/>
    </source>
</evidence>
<feature type="compositionally biased region" description="Basic residues" evidence="1">
    <location>
        <begin position="491"/>
        <end position="500"/>
    </location>
</feature>
<evidence type="ECO:0000259" key="2">
    <source>
        <dbReference type="Pfam" id="PF01609"/>
    </source>
</evidence>
<reference evidence="3 5" key="1">
    <citation type="journal article" date="2016" name="Appl. Environ. Microbiol.">
        <title>Function and Phylogeny of Bacterial Butyryl Coenzyme A:Acetate Transferases and Their Diversity in the Proximal Colon of Swine.</title>
        <authorList>
            <person name="Trachsel J."/>
            <person name="Bayles D.O."/>
            <person name="Looft T."/>
            <person name="Levine U.Y."/>
            <person name="Allen H.K."/>
        </authorList>
    </citation>
    <scope>NUCLEOTIDE SEQUENCE [LARGE SCALE GENOMIC DNA]</scope>
    <source>
        <strain evidence="3 5">68-3-10</strain>
    </source>
</reference>
<keyword evidence="5" id="KW-1185">Reference proteome</keyword>
<dbReference type="InterPro" id="IPR002559">
    <property type="entry name" value="Transposase_11"/>
</dbReference>
<gene>
    <name evidence="3" type="ORF">BHK98_00900</name>
    <name evidence="4" type="ORF">BHK98_09680</name>
</gene>
<organism evidence="3 5">
    <name type="scientific">Hornefia porci</name>
    <dbReference type="NCBI Taxonomy" id="2652292"/>
    <lineage>
        <taxon>Bacteria</taxon>
        <taxon>Bacillati</taxon>
        <taxon>Bacillota</taxon>
        <taxon>Clostridia</taxon>
        <taxon>Peptostreptococcales</taxon>
        <taxon>Anaerovoracaceae</taxon>
        <taxon>Hornefia</taxon>
    </lineage>
</organism>
<dbReference type="GO" id="GO:0004803">
    <property type="term" value="F:transposase activity"/>
    <property type="evidence" value="ECO:0007669"/>
    <property type="project" value="InterPro"/>
</dbReference>